<evidence type="ECO:0000313" key="2">
    <source>
        <dbReference type="EMBL" id="KDP30667.1"/>
    </source>
</evidence>
<dbReference type="EMBL" id="KK914653">
    <property type="protein sequence ID" value="KDP30667.1"/>
    <property type="molecule type" value="Genomic_DNA"/>
</dbReference>
<name>A0A067K3G2_JATCU</name>
<gene>
    <name evidence="2" type="ORF">JCGZ_16223</name>
</gene>
<accession>A0A067K3G2</accession>
<dbReference type="AlphaFoldDB" id="A0A067K3G2"/>
<evidence type="ECO:0000313" key="3">
    <source>
        <dbReference type="Proteomes" id="UP000027138"/>
    </source>
</evidence>
<feature type="compositionally biased region" description="Polar residues" evidence="1">
    <location>
        <begin position="52"/>
        <end position="72"/>
    </location>
</feature>
<organism evidence="2 3">
    <name type="scientific">Jatropha curcas</name>
    <name type="common">Barbados nut</name>
    <dbReference type="NCBI Taxonomy" id="180498"/>
    <lineage>
        <taxon>Eukaryota</taxon>
        <taxon>Viridiplantae</taxon>
        <taxon>Streptophyta</taxon>
        <taxon>Embryophyta</taxon>
        <taxon>Tracheophyta</taxon>
        <taxon>Spermatophyta</taxon>
        <taxon>Magnoliopsida</taxon>
        <taxon>eudicotyledons</taxon>
        <taxon>Gunneridae</taxon>
        <taxon>Pentapetalae</taxon>
        <taxon>rosids</taxon>
        <taxon>fabids</taxon>
        <taxon>Malpighiales</taxon>
        <taxon>Euphorbiaceae</taxon>
        <taxon>Crotonoideae</taxon>
        <taxon>Jatropheae</taxon>
        <taxon>Jatropha</taxon>
    </lineage>
</organism>
<feature type="region of interest" description="Disordered" evidence="1">
    <location>
        <begin position="52"/>
        <end position="81"/>
    </location>
</feature>
<proteinExistence type="predicted"/>
<sequence>MSTGKFGDNSGDGSQIEDSQLKLLMESIQGQFRIYNSFLQDMRKELKEINAAQRSNTTRARPHPSTTPTRFQTPEDEEVDNPNHYFRNLNNKLGRVQGRKNVDYLNRYSFTKDGWMTGPRSFSSKEVYEDQYGKQKISFEAVNKEKECKNKMSENILSASKKKEGE</sequence>
<protein>
    <submittedName>
        <fullName evidence="2">Uncharacterized protein</fullName>
    </submittedName>
</protein>
<evidence type="ECO:0000256" key="1">
    <source>
        <dbReference type="SAM" id="MobiDB-lite"/>
    </source>
</evidence>
<reference evidence="2 3" key="1">
    <citation type="journal article" date="2014" name="PLoS ONE">
        <title>Global Analysis of Gene Expression Profiles in Physic Nut (Jatropha curcas L.) Seedlings Exposed to Salt Stress.</title>
        <authorList>
            <person name="Zhang L."/>
            <person name="Zhang C."/>
            <person name="Wu P."/>
            <person name="Chen Y."/>
            <person name="Li M."/>
            <person name="Jiang H."/>
            <person name="Wu G."/>
        </authorList>
    </citation>
    <scope>NUCLEOTIDE SEQUENCE [LARGE SCALE GENOMIC DNA]</scope>
    <source>
        <strain evidence="3">cv. GZQX0401</strain>
        <tissue evidence="2">Young leaves</tissue>
    </source>
</reference>
<keyword evidence="3" id="KW-1185">Reference proteome</keyword>
<dbReference type="Proteomes" id="UP000027138">
    <property type="component" value="Unassembled WGS sequence"/>
</dbReference>